<dbReference type="AlphaFoldDB" id="A0A7S4LF15"/>
<dbReference type="GO" id="GO:0036159">
    <property type="term" value="P:inner dynein arm assembly"/>
    <property type="evidence" value="ECO:0007669"/>
    <property type="project" value="TreeGrafter"/>
</dbReference>
<accession>A0A7S4LF15</accession>
<keyword evidence="5" id="KW-0175">Coiled coil</keyword>
<sequence>MAPWKCLGSDEEILEARMQASRPLLKIHYTRERNFFFSRGGDIKLSSRDAMECTTELRPFKDPTYDLMQVEHEISIQAVQESSTVAVQTPWYRKVDHAVQANPHVIDVRKNFATTESEEDRQRIPHIIDFLKVVFPRVQHNLIQNELVPIFIDDYTSIEDDDGFIGHKEESFLKENQSFVHHKYTKGKKISYIDWQPKSSKIVVISLVEPIDFEERLLLNRKVETAMVIVWSFSDPLHPQFVLEAPNEVNTIKFNPNQPHILAGGCMNGQVCLWNISAAQQAVKNKGKKNTRAAGGTQAPTVAAGAMDEGGIAQEDDSNLTRIKWCQLSKIEAGHRRSVNDLCWILDCQESGFDGKLMNAPDELTHQFASLSSDGFMFIWDIRKHHLKPDKLRKSKQEASRSPDNELPWIPLIKVQLSRIDGQGEVAGLRMQMEGKARDPYRMCCTSEDGEFCVANWAPIEEKKEVPVSMEFGMQDKEGKTPMKQVCQGHYGPATGIHRHPQAELSDYYLSVGDWSFKIWRIGTQQPIVVSPSLPSCMTVGRWSPTRPAIVFVGTDDGYLQVWDLLERSHEPTISQSVGSYAITSLEFKPTNESRNKFGSQQLAVGDEVGVLHIYDIPRILIRPHAHEQRNMERYLDRELKRVNYFAVRWKIRQQELEQLQARLEKEKVEAQLAGGAEGMGAGGEPEEDNPFADELLFKDAMTDFQKLLAEDEEV</sequence>
<name>A0A7S4LF15_9EUGL</name>
<dbReference type="Gene3D" id="2.130.10.10">
    <property type="entry name" value="YVTN repeat-like/Quinoprotein amine dehydrogenase"/>
    <property type="match status" value="2"/>
</dbReference>
<keyword evidence="3" id="KW-0853">WD repeat</keyword>
<gene>
    <name evidence="6" type="ORF">EGYM00163_LOCUS36372</name>
</gene>
<comment type="subcellular location">
    <subcellularLocation>
        <location evidence="1">Cytoplasm</location>
    </subcellularLocation>
</comment>
<dbReference type="InterPro" id="IPR001680">
    <property type="entry name" value="WD40_rpt"/>
</dbReference>
<dbReference type="InterPro" id="IPR015943">
    <property type="entry name" value="WD40/YVTN_repeat-like_dom_sf"/>
</dbReference>
<keyword evidence="2" id="KW-0963">Cytoplasm</keyword>
<protein>
    <recommendedName>
        <fullName evidence="7">Guanine nucleotide-binding protein subunit beta-like protein</fullName>
    </recommendedName>
</protein>
<dbReference type="InterPro" id="IPR036322">
    <property type="entry name" value="WD40_repeat_dom_sf"/>
</dbReference>
<evidence type="ECO:0000256" key="4">
    <source>
        <dbReference type="ARBA" id="ARBA00022737"/>
    </source>
</evidence>
<keyword evidence="4" id="KW-0677">Repeat</keyword>
<dbReference type="Pfam" id="PF00400">
    <property type="entry name" value="WD40"/>
    <property type="match status" value="1"/>
</dbReference>
<dbReference type="GO" id="GO:0060294">
    <property type="term" value="P:cilium movement involved in cell motility"/>
    <property type="evidence" value="ECO:0007669"/>
    <property type="project" value="TreeGrafter"/>
</dbReference>
<dbReference type="EMBL" id="HBJA01105332">
    <property type="protein sequence ID" value="CAE0825127.1"/>
    <property type="molecule type" value="Transcribed_RNA"/>
</dbReference>
<dbReference type="GO" id="GO:0036156">
    <property type="term" value="C:inner dynein arm"/>
    <property type="evidence" value="ECO:0007669"/>
    <property type="project" value="TreeGrafter"/>
</dbReference>
<evidence type="ECO:0000256" key="2">
    <source>
        <dbReference type="ARBA" id="ARBA00022490"/>
    </source>
</evidence>
<dbReference type="InterPro" id="IPR050687">
    <property type="entry name" value="Dynein_IC"/>
</dbReference>
<dbReference type="SMART" id="SM00320">
    <property type="entry name" value="WD40"/>
    <property type="match status" value="5"/>
</dbReference>
<reference evidence="6" key="1">
    <citation type="submission" date="2021-01" db="EMBL/GenBank/DDBJ databases">
        <authorList>
            <person name="Corre E."/>
            <person name="Pelletier E."/>
            <person name="Niang G."/>
            <person name="Scheremetjew M."/>
            <person name="Finn R."/>
            <person name="Kale V."/>
            <person name="Holt S."/>
            <person name="Cochrane G."/>
            <person name="Meng A."/>
            <person name="Brown T."/>
            <person name="Cohen L."/>
        </authorList>
    </citation>
    <scope>NUCLEOTIDE SEQUENCE</scope>
    <source>
        <strain evidence="6">CCMP1594</strain>
    </source>
</reference>
<evidence type="ECO:0000313" key="6">
    <source>
        <dbReference type="EMBL" id="CAE0825127.1"/>
    </source>
</evidence>
<evidence type="ECO:0000256" key="5">
    <source>
        <dbReference type="SAM" id="Coils"/>
    </source>
</evidence>
<evidence type="ECO:0008006" key="7">
    <source>
        <dbReference type="Google" id="ProtNLM"/>
    </source>
</evidence>
<proteinExistence type="predicted"/>
<dbReference type="PANTHER" id="PTHR12442:SF5">
    <property type="entry name" value="DYNEIN AXONEMAL INTERMEDIATE CHAIN 3"/>
    <property type="match status" value="1"/>
</dbReference>
<dbReference type="SUPFAM" id="SSF50978">
    <property type="entry name" value="WD40 repeat-like"/>
    <property type="match status" value="1"/>
</dbReference>
<organism evidence="6">
    <name type="scientific">Eutreptiella gymnastica</name>
    <dbReference type="NCBI Taxonomy" id="73025"/>
    <lineage>
        <taxon>Eukaryota</taxon>
        <taxon>Discoba</taxon>
        <taxon>Euglenozoa</taxon>
        <taxon>Euglenida</taxon>
        <taxon>Spirocuta</taxon>
        <taxon>Euglenophyceae</taxon>
        <taxon>Eutreptiales</taxon>
        <taxon>Eutreptiaceae</taxon>
        <taxon>Eutreptiella</taxon>
    </lineage>
</organism>
<feature type="coiled-coil region" evidence="5">
    <location>
        <begin position="647"/>
        <end position="674"/>
    </location>
</feature>
<dbReference type="GO" id="GO:0045503">
    <property type="term" value="F:dynein light chain binding"/>
    <property type="evidence" value="ECO:0007669"/>
    <property type="project" value="TreeGrafter"/>
</dbReference>
<evidence type="ECO:0000256" key="1">
    <source>
        <dbReference type="ARBA" id="ARBA00004496"/>
    </source>
</evidence>
<dbReference type="GO" id="GO:0045504">
    <property type="term" value="F:dynein heavy chain binding"/>
    <property type="evidence" value="ECO:0007669"/>
    <property type="project" value="TreeGrafter"/>
</dbReference>
<evidence type="ECO:0000256" key="3">
    <source>
        <dbReference type="ARBA" id="ARBA00022574"/>
    </source>
</evidence>
<dbReference type="PANTHER" id="PTHR12442">
    <property type="entry name" value="DYNEIN INTERMEDIATE CHAIN"/>
    <property type="match status" value="1"/>
</dbReference>